<organism evidence="2 4">
    <name type="scientific">Aspergillus hiratsukae</name>
    <dbReference type="NCBI Taxonomy" id="1194566"/>
    <lineage>
        <taxon>Eukaryota</taxon>
        <taxon>Fungi</taxon>
        <taxon>Dikarya</taxon>
        <taxon>Ascomycota</taxon>
        <taxon>Pezizomycotina</taxon>
        <taxon>Eurotiomycetes</taxon>
        <taxon>Eurotiomycetidae</taxon>
        <taxon>Eurotiales</taxon>
        <taxon>Aspergillaceae</taxon>
        <taxon>Aspergillus</taxon>
        <taxon>Aspergillus subgen. Fumigati</taxon>
    </lineage>
</organism>
<evidence type="ECO:0000313" key="3">
    <source>
        <dbReference type="EMBL" id="KAF7156972.1"/>
    </source>
</evidence>
<keyword evidence="1" id="KW-0732">Signal</keyword>
<evidence type="ECO:0000256" key="1">
    <source>
        <dbReference type="SAM" id="SignalP"/>
    </source>
</evidence>
<dbReference type="EMBL" id="JACBAD010002017">
    <property type="protein sequence ID" value="KAF7122496.1"/>
    <property type="molecule type" value="Genomic_DNA"/>
</dbReference>
<evidence type="ECO:0000313" key="2">
    <source>
        <dbReference type="EMBL" id="KAF7122496.1"/>
    </source>
</evidence>
<dbReference type="EMBL" id="JACBAF010002306">
    <property type="protein sequence ID" value="KAF7156972.1"/>
    <property type="molecule type" value="Genomic_DNA"/>
</dbReference>
<sequence>MRLSLSIAAFTLVTLVTALPSEVIPRSEPQFPLLDPGMTIGEAASKCGDQAQLSCCGHAVKAGDKTSVDKGIGAGLLSNLAGGGSGTSAIHAFDQCSKLDVQDGQFRVYRRRCQDQSSLEAEEEWETFYDDGHRHFWDNPDKLINVSENPDGQFPTLFPGESWSDFWTMEADGDGLPNDLKPGERLRYQFKGNTLDWWDWETAEDHTQTIVTLPGSGAEPISNPQDNEGRPKVVVPASNIVEWTVVAD</sequence>
<name>A0A8H6PAD0_9EURO</name>
<keyword evidence="4" id="KW-1185">Reference proteome</keyword>
<evidence type="ECO:0000313" key="4">
    <source>
        <dbReference type="Proteomes" id="UP000630445"/>
    </source>
</evidence>
<dbReference type="Proteomes" id="UP000662466">
    <property type="component" value="Unassembled WGS sequence"/>
</dbReference>
<protein>
    <submittedName>
        <fullName evidence="2">Uncharacterized protein</fullName>
    </submittedName>
</protein>
<dbReference type="AlphaFoldDB" id="A0A8H6PAD0"/>
<accession>A0A8H6PAD0</accession>
<feature type="signal peptide" evidence="1">
    <location>
        <begin position="1"/>
        <end position="18"/>
    </location>
</feature>
<dbReference type="Proteomes" id="UP000630445">
    <property type="component" value="Unassembled WGS sequence"/>
</dbReference>
<dbReference type="OrthoDB" id="4323953at2759"/>
<feature type="chain" id="PRO_5036266622" evidence="1">
    <location>
        <begin position="19"/>
        <end position="248"/>
    </location>
</feature>
<comment type="caution">
    <text evidence="2">The sequence shown here is derived from an EMBL/GenBank/DDBJ whole genome shotgun (WGS) entry which is preliminary data.</text>
</comment>
<gene>
    <name evidence="2" type="ORF">CNMCM5793_000521</name>
    <name evidence="3" type="ORF">CNMCM6106_001751</name>
</gene>
<reference evidence="2" key="1">
    <citation type="submission" date="2020-06" db="EMBL/GenBank/DDBJ databases">
        <title>Draft genome sequences of strains closely related to Aspergillus parafelis and Aspergillus hiratsukae.</title>
        <authorList>
            <person name="Dos Santos R.A.C."/>
            <person name="Rivero-Menendez O."/>
            <person name="Steenwyk J.L."/>
            <person name="Mead M.E."/>
            <person name="Goldman G.H."/>
            <person name="Alastruey-Izquierdo A."/>
            <person name="Rokas A."/>
        </authorList>
    </citation>
    <scope>NUCLEOTIDE SEQUENCE</scope>
    <source>
        <strain evidence="2">CNM-CM5793</strain>
        <strain evidence="3">CNM-CM6106</strain>
    </source>
</reference>
<proteinExistence type="predicted"/>